<reference evidence="1" key="1">
    <citation type="submission" date="2020-05" db="EMBL/GenBank/DDBJ databases">
        <authorList>
            <person name="Petersen J."/>
            <person name="Sayavedra L."/>
        </authorList>
    </citation>
    <scope>NUCLEOTIDE SEQUENCE</scope>
    <source>
        <strain evidence="1">B azoricus SOX Menez Gwen</strain>
    </source>
</reference>
<evidence type="ECO:0000313" key="2">
    <source>
        <dbReference type="Proteomes" id="UP000635628"/>
    </source>
</evidence>
<feature type="non-terminal residue" evidence="1">
    <location>
        <position position="1"/>
    </location>
</feature>
<sequence>STCLATLPDVARWKGLKSIGMVESQRTFNGRTSLERRYYIST</sequence>
<gene>
    <name evidence="1" type="ORF">AZO1586R_2397</name>
</gene>
<dbReference type="Proteomes" id="UP000635628">
    <property type="component" value="Unassembled WGS sequence"/>
</dbReference>
<dbReference type="EMBL" id="CAESAP020000387">
    <property type="protein sequence ID" value="CAB5507461.1"/>
    <property type="molecule type" value="Genomic_DNA"/>
</dbReference>
<evidence type="ECO:0000313" key="1">
    <source>
        <dbReference type="EMBL" id="CAB5507461.1"/>
    </source>
</evidence>
<accession>A0ACA8ZTT1</accession>
<protein>
    <submittedName>
        <fullName evidence="1">Uncharacterized protein</fullName>
    </submittedName>
</protein>
<proteinExistence type="predicted"/>
<comment type="caution">
    <text evidence="1">The sequence shown here is derived from an EMBL/GenBank/DDBJ whole genome shotgun (WGS) entry which is preliminary data.</text>
</comment>
<keyword evidence="2" id="KW-1185">Reference proteome</keyword>
<name>A0ACA8ZTT1_9GAMM</name>
<organism evidence="1 2">
    <name type="scientific">Bathymodiolus azoricus thioautotrophic gill symbiont</name>
    <dbReference type="NCBI Taxonomy" id="235205"/>
    <lineage>
        <taxon>Bacteria</taxon>
        <taxon>Pseudomonadati</taxon>
        <taxon>Pseudomonadota</taxon>
        <taxon>Gammaproteobacteria</taxon>
        <taxon>sulfur-oxidizing symbionts</taxon>
    </lineage>
</organism>